<dbReference type="Proteomes" id="UP000092600">
    <property type="component" value="Unassembled WGS sequence"/>
</dbReference>
<reference evidence="1 2" key="1">
    <citation type="journal article" date="2016" name="DNA Res.">
        <title>The draft genome of MD-2 pineapple using hybrid error correction of long reads.</title>
        <authorList>
            <person name="Redwan R.M."/>
            <person name="Saidin A."/>
            <person name="Kumar S.V."/>
        </authorList>
    </citation>
    <scope>NUCLEOTIDE SEQUENCE [LARGE SCALE GENOMIC DNA]</scope>
    <source>
        <strain evidence="2">cv. MD2</strain>
        <tissue evidence="1">Leaf</tissue>
    </source>
</reference>
<protein>
    <submittedName>
        <fullName evidence="1">Uncharacterized protein</fullName>
    </submittedName>
</protein>
<sequence length="359" mass="40782">MWPVRFKYGRQLRKIPIIISRPNLIAGDGDGGASSLPELRTCRSSDFGPGFLVVGGGRARAPWTTRALPVPRPDHPCQRPWCTGTLGVLESDGWVYSAHCSSDLRRGTGLGLPREQVDLLLGRLQPRRHIRNLLHFVLGARRRPAGPPAVRLRLHEPEQRLPVRPDHEQIQRPLNESMNYLGLQSLENEDFRRLLWKFFSTEDRVPDVMILNSGLHDGFYWRSVRAFAQGATRAAEFWAEVMRHVRQRGKAVPRIFYRTTIAAERVREGVVYNPSKMEAFNGVLLEKLKEKGLLSAGGGGGVIDEFDMTFPWHYDHRCSDGMHYGRAPAKAVWMDRQIGHHYFVDLMLAHVLLNAICSD</sequence>
<dbReference type="EMBL" id="LSRQ01002588">
    <property type="protein sequence ID" value="OAY73794.1"/>
    <property type="molecule type" value="Genomic_DNA"/>
</dbReference>
<dbReference type="PANTHER" id="PTHR35124:SF1">
    <property type="entry name" value="CYTOCHROME P450 FAMILY PROTEIN"/>
    <property type="match status" value="1"/>
</dbReference>
<proteinExistence type="predicted"/>
<name>A0A199V9N3_ANACO</name>
<gene>
    <name evidence="1" type="ORF">ACMD2_07757</name>
</gene>
<evidence type="ECO:0000313" key="1">
    <source>
        <dbReference type="EMBL" id="OAY73794.1"/>
    </source>
</evidence>
<dbReference type="STRING" id="4615.A0A199V9N3"/>
<organism evidence="1 2">
    <name type="scientific">Ananas comosus</name>
    <name type="common">Pineapple</name>
    <name type="synonym">Ananas ananas</name>
    <dbReference type="NCBI Taxonomy" id="4615"/>
    <lineage>
        <taxon>Eukaryota</taxon>
        <taxon>Viridiplantae</taxon>
        <taxon>Streptophyta</taxon>
        <taxon>Embryophyta</taxon>
        <taxon>Tracheophyta</taxon>
        <taxon>Spermatophyta</taxon>
        <taxon>Magnoliopsida</taxon>
        <taxon>Liliopsida</taxon>
        <taxon>Poales</taxon>
        <taxon>Bromeliaceae</taxon>
        <taxon>Bromelioideae</taxon>
        <taxon>Ananas</taxon>
    </lineage>
</organism>
<dbReference type="PANTHER" id="PTHR35124">
    <property type="entry name" value="CYTOCHROME P450 FAMILY PROTEIN"/>
    <property type="match status" value="1"/>
</dbReference>
<accession>A0A199V9N3</accession>
<comment type="caution">
    <text evidence="1">The sequence shown here is derived from an EMBL/GenBank/DDBJ whole genome shotgun (WGS) entry which is preliminary data.</text>
</comment>
<dbReference type="AlphaFoldDB" id="A0A199V9N3"/>
<evidence type="ECO:0000313" key="2">
    <source>
        <dbReference type="Proteomes" id="UP000092600"/>
    </source>
</evidence>